<gene>
    <name evidence="1" type="ORF">RMAR1173_LOCUS2558</name>
</gene>
<organism evidence="1">
    <name type="scientific">Rhizochromulina marina</name>
    <dbReference type="NCBI Taxonomy" id="1034831"/>
    <lineage>
        <taxon>Eukaryota</taxon>
        <taxon>Sar</taxon>
        <taxon>Stramenopiles</taxon>
        <taxon>Ochrophyta</taxon>
        <taxon>Dictyochophyceae</taxon>
        <taxon>Rhizochromulinales</taxon>
        <taxon>Rhizochromulina</taxon>
    </lineage>
</organism>
<proteinExistence type="predicted"/>
<reference evidence="1" key="1">
    <citation type="submission" date="2021-01" db="EMBL/GenBank/DDBJ databases">
        <authorList>
            <person name="Corre E."/>
            <person name="Pelletier E."/>
            <person name="Niang G."/>
            <person name="Scheremetjew M."/>
            <person name="Finn R."/>
            <person name="Kale V."/>
            <person name="Holt S."/>
            <person name="Cochrane G."/>
            <person name="Meng A."/>
            <person name="Brown T."/>
            <person name="Cohen L."/>
        </authorList>
    </citation>
    <scope>NUCLEOTIDE SEQUENCE</scope>
    <source>
        <strain evidence="1">CCMP1243</strain>
    </source>
</reference>
<sequence>MAGIRGGMWSTGRRQLSSVAGATPSTSMKRLEREVRQLSAFLRGMAGQQEGIVDVVLGPVKASSEAGRLRLEKAISVRELILQANGGHAGEAQSSASIPQDLAHPYWNSAARRHCAATPASWLFTRLMMYCFDWSFQQPEFSGGLTAAFYAVTSRLDEHTAGCSAIPGHQAPGSRNMALNKELRAMLEPGLFGNLQSALTSQLGEFYDSGGVVHHEIELTKFPEVSNFCFVLGGQRETPMSTVEDIVATQPSPLDGGLVFLLPPGQRFGQGLTSDLDLVSKLLSEQGAMAKVVVNFHTREFLAVRDGDGVWSDVSFQGWQPRKRQWVFESPLIRNSELIEPEWRLSDMDGLLDGNAFWKAPRP</sequence>
<accession>A0A7S2RAT7</accession>
<dbReference type="EMBL" id="HBHJ01003976">
    <property type="protein sequence ID" value="CAD9665645.1"/>
    <property type="molecule type" value="Transcribed_RNA"/>
</dbReference>
<dbReference type="AlphaFoldDB" id="A0A7S2RAT7"/>
<protein>
    <submittedName>
        <fullName evidence="1">Uncharacterized protein</fullName>
    </submittedName>
</protein>
<name>A0A7S2RAT7_9STRA</name>
<evidence type="ECO:0000313" key="1">
    <source>
        <dbReference type="EMBL" id="CAD9665645.1"/>
    </source>
</evidence>